<dbReference type="AlphaFoldDB" id="A0AAI9ZFW6"/>
<dbReference type="EMBL" id="JAHMHQ010000032">
    <property type="protein sequence ID" value="KAK1622855.1"/>
    <property type="molecule type" value="Genomic_DNA"/>
</dbReference>
<accession>A0AAI9ZFW6</accession>
<keyword evidence="2" id="KW-0472">Membrane</keyword>
<comment type="caution">
    <text evidence="3">The sequence shown here is derived from an EMBL/GenBank/DDBJ whole genome shotgun (WGS) entry which is preliminary data.</text>
</comment>
<feature type="compositionally biased region" description="Polar residues" evidence="1">
    <location>
        <begin position="47"/>
        <end position="61"/>
    </location>
</feature>
<protein>
    <submittedName>
        <fullName evidence="3">Uncharacterized protein</fullName>
    </submittedName>
</protein>
<feature type="transmembrane region" description="Helical" evidence="2">
    <location>
        <begin position="71"/>
        <end position="89"/>
    </location>
</feature>
<evidence type="ECO:0000256" key="1">
    <source>
        <dbReference type="SAM" id="MobiDB-lite"/>
    </source>
</evidence>
<evidence type="ECO:0000256" key="2">
    <source>
        <dbReference type="SAM" id="Phobius"/>
    </source>
</evidence>
<gene>
    <name evidence="3" type="ORF">BDP81DRAFT_454883</name>
</gene>
<dbReference type="RefSeq" id="XP_060438850.1">
    <property type="nucleotide sequence ID" value="XM_060593003.1"/>
</dbReference>
<dbReference type="Proteomes" id="UP001243989">
    <property type="component" value="Unassembled WGS sequence"/>
</dbReference>
<proteinExistence type="predicted"/>
<feature type="region of interest" description="Disordered" evidence="1">
    <location>
        <begin position="47"/>
        <end position="68"/>
    </location>
</feature>
<keyword evidence="2" id="KW-1133">Transmembrane helix</keyword>
<dbReference type="GeneID" id="85477865"/>
<keyword evidence="4" id="KW-1185">Reference proteome</keyword>
<evidence type="ECO:0000313" key="3">
    <source>
        <dbReference type="EMBL" id="KAK1622855.1"/>
    </source>
</evidence>
<name>A0AAI9ZFW6_9PEZI</name>
<evidence type="ECO:0000313" key="4">
    <source>
        <dbReference type="Proteomes" id="UP001243989"/>
    </source>
</evidence>
<sequence length="192" mass="21374">MTDWTWKTDYDADAKDYESAKTVGDWYQQTGINSVQWSSNEVQALFRKSNSNTTGETNQDPSGEKDAKGSAPIAAIVGAIIGFALFCFVRRRKQKTTAEAATTLAPYPDHSKGDGAYQAYYHPVAPGELHSDVPQNELYGGSIPEHEMWAEVPKHEMGASGVHHYTVTELDFHNTLLGHGDRDHSKFRRDLQ</sequence>
<reference evidence="3" key="1">
    <citation type="submission" date="2021-06" db="EMBL/GenBank/DDBJ databases">
        <title>Comparative genomics, transcriptomics and evolutionary studies reveal genomic signatures of adaptation to plant cell wall in hemibiotrophic fungi.</title>
        <authorList>
            <consortium name="DOE Joint Genome Institute"/>
            <person name="Baroncelli R."/>
            <person name="Diaz J.F."/>
            <person name="Benocci T."/>
            <person name="Peng M."/>
            <person name="Battaglia E."/>
            <person name="Haridas S."/>
            <person name="Andreopoulos W."/>
            <person name="Labutti K."/>
            <person name="Pangilinan J."/>
            <person name="Floch G.L."/>
            <person name="Makela M.R."/>
            <person name="Henrissat B."/>
            <person name="Grigoriev I.V."/>
            <person name="Crouch J.A."/>
            <person name="De Vries R.P."/>
            <person name="Sukno S.A."/>
            <person name="Thon M.R."/>
        </authorList>
    </citation>
    <scope>NUCLEOTIDE SEQUENCE</scope>
    <source>
        <strain evidence="3">CBS 102054</strain>
    </source>
</reference>
<keyword evidence="2" id="KW-0812">Transmembrane</keyword>
<organism evidence="3 4">
    <name type="scientific">Colletotrichum phormii</name>
    <dbReference type="NCBI Taxonomy" id="359342"/>
    <lineage>
        <taxon>Eukaryota</taxon>
        <taxon>Fungi</taxon>
        <taxon>Dikarya</taxon>
        <taxon>Ascomycota</taxon>
        <taxon>Pezizomycotina</taxon>
        <taxon>Sordariomycetes</taxon>
        <taxon>Hypocreomycetidae</taxon>
        <taxon>Glomerellales</taxon>
        <taxon>Glomerellaceae</taxon>
        <taxon>Colletotrichum</taxon>
        <taxon>Colletotrichum acutatum species complex</taxon>
    </lineage>
</organism>